<dbReference type="EMBL" id="KQ428661">
    <property type="protein sequence ID" value="KOF66005.1"/>
    <property type="molecule type" value="Genomic_DNA"/>
</dbReference>
<keyword evidence="6 8" id="KW-1133">Transmembrane helix</keyword>
<comment type="similarity">
    <text evidence="2 8">Belongs to the glycosyltransferase 92 family.</text>
</comment>
<evidence type="ECO:0000313" key="9">
    <source>
        <dbReference type="EMBL" id="KOF66005.1"/>
    </source>
</evidence>
<evidence type="ECO:0000256" key="5">
    <source>
        <dbReference type="ARBA" id="ARBA00022692"/>
    </source>
</evidence>
<dbReference type="Pfam" id="PF01697">
    <property type="entry name" value="Glyco_transf_92"/>
    <property type="match status" value="1"/>
</dbReference>
<evidence type="ECO:0000256" key="6">
    <source>
        <dbReference type="ARBA" id="ARBA00022989"/>
    </source>
</evidence>
<evidence type="ECO:0000256" key="8">
    <source>
        <dbReference type="RuleBase" id="RU366017"/>
    </source>
</evidence>
<proteinExistence type="inferred from homology"/>
<evidence type="ECO:0000256" key="1">
    <source>
        <dbReference type="ARBA" id="ARBA00004167"/>
    </source>
</evidence>
<accession>A0A0L8FNL6</accession>
<keyword evidence="7 8" id="KW-0472">Membrane</keyword>
<sequence>MPLCVRFHLAETMRRSKFYALVIALITISTFIYFVMIVPKTNNLHDVKLRYFHQRPSNIIVNSALPGVPIHKTVVAKKKETFHQKKFSSITKKYNNAKNGFGFFTLNCLKSVDKRHIKIRKQKIYQILMFNNEIVYLYKVFYDDRDSHWGRKYLQILAVGPKINKTIYVNLWFGKDVTSKSVSSCSITKNGLDTNITSNIYLQYFFSCEIKDNKIPKYVSLYFDNCTPRSNLLHVEVPERKRKHKFAICIETSYGHIDPSVIIEFVEYNKLMGVTSISVYPSIISTNNRKVFQQYEKEGIISISETPSPLDGDSWAILMLSSPISYNDCMLRQMYSAEYIIPIDFDEILVPKLSAKNYSELLNNIDSIYRTKKPFSIYSFPTFLFFTTCGTKINDPKCSNIFRFVYRLKTIGHLKSIVNPRKCLSVFNHYCKVNFKYLKGPGRVFVDTSVAVVHHYRKSWSQRFCKQLFSENLIDTYSKDKFGKRLLKPLQNKYNMFKRLNLV</sequence>
<dbReference type="InterPro" id="IPR008166">
    <property type="entry name" value="Glyco_transf_92"/>
</dbReference>
<keyword evidence="5 8" id="KW-0812">Transmembrane</keyword>
<evidence type="ECO:0000256" key="7">
    <source>
        <dbReference type="ARBA" id="ARBA00023136"/>
    </source>
</evidence>
<dbReference type="GO" id="GO:0016020">
    <property type="term" value="C:membrane"/>
    <property type="evidence" value="ECO:0007669"/>
    <property type="project" value="UniProtKB-SubCell"/>
</dbReference>
<evidence type="ECO:0000256" key="2">
    <source>
        <dbReference type="ARBA" id="ARBA00007647"/>
    </source>
</evidence>
<dbReference type="AlphaFoldDB" id="A0A0L8FNL6"/>
<feature type="transmembrane region" description="Helical" evidence="8">
    <location>
        <begin position="18"/>
        <end position="38"/>
    </location>
</feature>
<dbReference type="GO" id="GO:0005737">
    <property type="term" value="C:cytoplasm"/>
    <property type="evidence" value="ECO:0007669"/>
    <property type="project" value="TreeGrafter"/>
</dbReference>
<evidence type="ECO:0000256" key="3">
    <source>
        <dbReference type="ARBA" id="ARBA00022676"/>
    </source>
</evidence>
<dbReference type="PANTHER" id="PTHR21461:SF69">
    <property type="entry name" value="GLYCOSYLTRANSFERASE FAMILY 92 PROTEIN"/>
    <property type="match status" value="1"/>
</dbReference>
<keyword evidence="4 8" id="KW-0808">Transferase</keyword>
<name>A0A0L8FNL6_OCTBM</name>
<evidence type="ECO:0000256" key="4">
    <source>
        <dbReference type="ARBA" id="ARBA00022679"/>
    </source>
</evidence>
<keyword evidence="3 8" id="KW-0328">Glycosyltransferase</keyword>
<dbReference type="EC" id="2.4.1.-" evidence="8"/>
<dbReference type="OMA" id="CLHATAY"/>
<protein>
    <recommendedName>
        <fullName evidence="8">Glycosyltransferase family 92 protein</fullName>
        <ecNumber evidence="8">2.4.1.-</ecNumber>
    </recommendedName>
</protein>
<dbReference type="GO" id="GO:0016757">
    <property type="term" value="F:glycosyltransferase activity"/>
    <property type="evidence" value="ECO:0007669"/>
    <property type="project" value="UniProtKB-UniRule"/>
</dbReference>
<dbReference type="PANTHER" id="PTHR21461">
    <property type="entry name" value="GLYCOSYLTRANSFERASE FAMILY 92 PROTEIN"/>
    <property type="match status" value="1"/>
</dbReference>
<organism evidence="9">
    <name type="scientific">Octopus bimaculoides</name>
    <name type="common">California two-spotted octopus</name>
    <dbReference type="NCBI Taxonomy" id="37653"/>
    <lineage>
        <taxon>Eukaryota</taxon>
        <taxon>Metazoa</taxon>
        <taxon>Spiralia</taxon>
        <taxon>Lophotrochozoa</taxon>
        <taxon>Mollusca</taxon>
        <taxon>Cephalopoda</taxon>
        <taxon>Coleoidea</taxon>
        <taxon>Octopodiformes</taxon>
        <taxon>Octopoda</taxon>
        <taxon>Incirrata</taxon>
        <taxon>Octopodidae</taxon>
        <taxon>Octopus</taxon>
    </lineage>
</organism>
<reference evidence="9" key="1">
    <citation type="submission" date="2015-07" db="EMBL/GenBank/DDBJ databases">
        <title>MeaNS - Measles Nucleotide Surveillance Program.</title>
        <authorList>
            <person name="Tran T."/>
            <person name="Druce J."/>
        </authorList>
    </citation>
    <scope>NUCLEOTIDE SEQUENCE</scope>
    <source>
        <strain evidence="9">UCB-OBI-ISO-001</strain>
        <tissue evidence="9">Gonad</tissue>
    </source>
</reference>
<dbReference type="KEGG" id="obi:106882325"/>
<comment type="subcellular location">
    <subcellularLocation>
        <location evidence="1">Membrane</location>
        <topology evidence="1">Single-pass membrane protein</topology>
    </subcellularLocation>
</comment>
<gene>
    <name evidence="9" type="ORF">OCBIM_22013774mg</name>
</gene>
<dbReference type="OrthoDB" id="6061442at2759"/>